<organism evidence="1 2">
    <name type="scientific">Lasius niger</name>
    <name type="common">Black garden ant</name>
    <dbReference type="NCBI Taxonomy" id="67767"/>
    <lineage>
        <taxon>Eukaryota</taxon>
        <taxon>Metazoa</taxon>
        <taxon>Ecdysozoa</taxon>
        <taxon>Arthropoda</taxon>
        <taxon>Hexapoda</taxon>
        <taxon>Insecta</taxon>
        <taxon>Pterygota</taxon>
        <taxon>Neoptera</taxon>
        <taxon>Endopterygota</taxon>
        <taxon>Hymenoptera</taxon>
        <taxon>Apocrita</taxon>
        <taxon>Aculeata</taxon>
        <taxon>Formicoidea</taxon>
        <taxon>Formicidae</taxon>
        <taxon>Formicinae</taxon>
        <taxon>Lasius</taxon>
        <taxon>Lasius</taxon>
    </lineage>
</organism>
<dbReference type="PaxDb" id="67767-A0A0J7KK30"/>
<name>A0A0J7KK30_LASNI</name>
<keyword evidence="2" id="KW-1185">Reference proteome</keyword>
<evidence type="ECO:0008006" key="3">
    <source>
        <dbReference type="Google" id="ProtNLM"/>
    </source>
</evidence>
<dbReference type="STRING" id="67767.A0A0J7KK30"/>
<dbReference type="OrthoDB" id="10057701at2759"/>
<sequence>MYMSYKGMNKLHSVAKVHKDALSNTSRKNVVYQISCMNCDASYVGQTGRLLGTRVKEHRAHINRHSVQSSVITDHRLLDHDFDWENVRILDEEPILGKRPLSEMLFIKRQINGLNSQNDTECLQHAYATIIDILPGILNRAKHVAPLEEYCHNSKN</sequence>
<protein>
    <recommendedName>
        <fullName evidence="3">GIY-YIG domain-containing protein</fullName>
    </recommendedName>
</protein>
<reference evidence="1 2" key="1">
    <citation type="submission" date="2015-04" db="EMBL/GenBank/DDBJ databases">
        <title>Lasius niger genome sequencing.</title>
        <authorList>
            <person name="Konorov E.A."/>
            <person name="Nikitin M.A."/>
            <person name="Kirill M.V."/>
            <person name="Chang P."/>
        </authorList>
    </citation>
    <scope>NUCLEOTIDE SEQUENCE [LARGE SCALE GENOMIC DNA]</scope>
    <source>
        <tissue evidence="1">Whole</tissue>
    </source>
</reference>
<dbReference type="CDD" id="cd10442">
    <property type="entry name" value="GIY-YIG_PLEs"/>
    <property type="match status" value="1"/>
</dbReference>
<comment type="caution">
    <text evidence="1">The sequence shown here is derived from an EMBL/GenBank/DDBJ whole genome shotgun (WGS) entry which is preliminary data.</text>
</comment>
<proteinExistence type="predicted"/>
<evidence type="ECO:0000313" key="1">
    <source>
        <dbReference type="EMBL" id="KMQ90564.1"/>
    </source>
</evidence>
<accession>A0A0J7KK30</accession>
<dbReference type="InterPro" id="IPR035901">
    <property type="entry name" value="GIY-YIG_endonuc_sf"/>
</dbReference>
<dbReference type="Gene3D" id="3.40.1440.10">
    <property type="entry name" value="GIY-YIG endonuclease"/>
    <property type="match status" value="1"/>
</dbReference>
<evidence type="ECO:0000313" key="2">
    <source>
        <dbReference type="Proteomes" id="UP000036403"/>
    </source>
</evidence>
<dbReference type="EMBL" id="LBMM01006497">
    <property type="protein sequence ID" value="KMQ90564.1"/>
    <property type="molecule type" value="Genomic_DNA"/>
</dbReference>
<dbReference type="AlphaFoldDB" id="A0A0J7KK30"/>
<gene>
    <name evidence="1" type="ORF">RF55_9657</name>
</gene>
<dbReference type="Proteomes" id="UP000036403">
    <property type="component" value="Unassembled WGS sequence"/>
</dbReference>